<keyword evidence="1 11" id="KW-0245">EGF-like domain</keyword>
<dbReference type="GO" id="GO:0022011">
    <property type="term" value="P:myelination in peripheral nervous system"/>
    <property type="evidence" value="ECO:0007669"/>
    <property type="project" value="Ensembl"/>
</dbReference>
<dbReference type="OMA" id="TAWGYNM"/>
<feature type="disulfide bond" evidence="11">
    <location>
        <begin position="567"/>
        <end position="576"/>
    </location>
</feature>
<evidence type="ECO:0000256" key="2">
    <source>
        <dbReference type="ARBA" id="ARBA00022685"/>
    </source>
</evidence>
<evidence type="ECO:0000256" key="5">
    <source>
        <dbReference type="ARBA" id="ARBA00022989"/>
    </source>
</evidence>
<dbReference type="Ensembl" id="ENSCABT00000033635.1">
    <property type="protein sequence ID" value="ENSCABP00000030684.1"/>
    <property type="gene ID" value="ENSCABG00000022436.1"/>
</dbReference>
<dbReference type="InterPro" id="IPR013111">
    <property type="entry name" value="EGF_extracell"/>
</dbReference>
<keyword evidence="3 13" id="KW-0812">Transmembrane</keyword>
<comment type="subcellular location">
    <subcellularLocation>
        <location evidence="9">Endomembrane system</location>
        <topology evidence="9">Single-pass type I membrane protein</topology>
    </subcellularLocation>
</comment>
<dbReference type="PROSITE" id="PS50214">
    <property type="entry name" value="DISINTEGRIN_2"/>
    <property type="match status" value="1"/>
</dbReference>
<keyword evidence="5 13" id="KW-1133">Transmembrane helix</keyword>
<dbReference type="PROSITE" id="PS50026">
    <property type="entry name" value="EGF_3"/>
    <property type="match status" value="1"/>
</dbReference>
<evidence type="ECO:0000256" key="3">
    <source>
        <dbReference type="ARBA" id="ARBA00022692"/>
    </source>
</evidence>
<evidence type="ECO:0000256" key="12">
    <source>
        <dbReference type="SAM" id="MobiDB-lite"/>
    </source>
</evidence>
<keyword evidence="7 11" id="KW-1015">Disulfide bond</keyword>
<feature type="domain" description="Peptidase M12B" evidence="16">
    <location>
        <begin position="97"/>
        <end position="304"/>
    </location>
</feature>
<dbReference type="Pfam" id="PF00200">
    <property type="entry name" value="Disintegrin"/>
    <property type="match status" value="1"/>
</dbReference>
<proteinExistence type="predicted"/>
<dbReference type="SUPFAM" id="SSF57552">
    <property type="entry name" value="Blood coagulation inhibitor (disintegrin)"/>
    <property type="match status" value="1"/>
</dbReference>
<evidence type="ECO:0000256" key="8">
    <source>
        <dbReference type="ARBA" id="ARBA00023180"/>
    </source>
</evidence>
<dbReference type="GO" id="GO:0098978">
    <property type="term" value="C:glutamatergic synapse"/>
    <property type="evidence" value="ECO:0007669"/>
    <property type="project" value="Ensembl"/>
</dbReference>
<dbReference type="GO" id="GO:0099645">
    <property type="term" value="P:neurotransmitter receptor localization to postsynaptic specialization membrane"/>
    <property type="evidence" value="ECO:0007669"/>
    <property type="project" value="Ensembl"/>
</dbReference>
<evidence type="ECO:0000256" key="7">
    <source>
        <dbReference type="ARBA" id="ARBA00023157"/>
    </source>
</evidence>
<evidence type="ECO:0000259" key="16">
    <source>
        <dbReference type="PROSITE" id="PS50215"/>
    </source>
</evidence>
<dbReference type="InterPro" id="IPR018358">
    <property type="entry name" value="Disintegrin_CS"/>
</dbReference>
<dbReference type="SMART" id="SM00050">
    <property type="entry name" value="DISIN"/>
    <property type="match status" value="1"/>
</dbReference>
<dbReference type="GO" id="GO:0004222">
    <property type="term" value="F:metalloendopeptidase activity"/>
    <property type="evidence" value="ECO:0007669"/>
    <property type="project" value="InterPro"/>
</dbReference>
<feature type="compositionally biased region" description="Basic and acidic residues" evidence="12">
    <location>
        <begin position="668"/>
        <end position="686"/>
    </location>
</feature>
<evidence type="ECO:0000256" key="4">
    <source>
        <dbReference type="ARBA" id="ARBA00022729"/>
    </source>
</evidence>
<feature type="domain" description="Disintegrin" evidence="15">
    <location>
        <begin position="310"/>
        <end position="397"/>
    </location>
</feature>
<organism evidence="17 18">
    <name type="scientific">Chelonoidis abingdonii</name>
    <name type="common">Abingdon island giant tortoise</name>
    <name type="synonym">Testudo abingdonii</name>
    <dbReference type="NCBI Taxonomy" id="106734"/>
    <lineage>
        <taxon>Eukaryota</taxon>
        <taxon>Metazoa</taxon>
        <taxon>Chordata</taxon>
        <taxon>Craniata</taxon>
        <taxon>Vertebrata</taxon>
        <taxon>Euteleostomi</taxon>
        <taxon>Archelosauria</taxon>
        <taxon>Testudinata</taxon>
        <taxon>Testudines</taxon>
        <taxon>Cryptodira</taxon>
        <taxon>Durocryptodira</taxon>
        <taxon>Testudinoidea</taxon>
        <taxon>Testudinidae</taxon>
        <taxon>Chelonoidis</taxon>
    </lineage>
</organism>
<dbReference type="InterPro" id="IPR036436">
    <property type="entry name" value="Disintegrin_dom_sf"/>
</dbReference>
<dbReference type="GO" id="GO:0012505">
    <property type="term" value="C:endomembrane system"/>
    <property type="evidence" value="ECO:0007669"/>
    <property type="project" value="UniProtKB-SubCell"/>
</dbReference>
<feature type="compositionally biased region" description="Low complexity" evidence="12">
    <location>
        <begin position="719"/>
        <end position="734"/>
    </location>
</feature>
<feature type="compositionally biased region" description="Low complexity" evidence="12">
    <location>
        <begin position="650"/>
        <end position="667"/>
    </location>
</feature>
<dbReference type="InterPro" id="IPR000742">
    <property type="entry name" value="EGF"/>
</dbReference>
<dbReference type="PANTHER" id="PTHR11905">
    <property type="entry name" value="ADAM A DISINTEGRIN AND METALLOPROTEASE DOMAIN"/>
    <property type="match status" value="1"/>
</dbReference>
<dbReference type="SUPFAM" id="SSF55486">
    <property type="entry name" value="Metalloproteases ('zincins'), catalytic domain"/>
    <property type="match status" value="1"/>
</dbReference>
<evidence type="ECO:0000256" key="13">
    <source>
        <dbReference type="SAM" id="Phobius"/>
    </source>
</evidence>
<evidence type="ECO:0000313" key="18">
    <source>
        <dbReference type="Proteomes" id="UP000694404"/>
    </source>
</evidence>
<evidence type="ECO:0000256" key="9">
    <source>
        <dbReference type="ARBA" id="ARBA00046288"/>
    </source>
</evidence>
<dbReference type="FunFam" id="4.10.70.10:FF:000001">
    <property type="entry name" value="Disintegrin and metalloproteinase domain-containing protein 22"/>
    <property type="match status" value="1"/>
</dbReference>
<evidence type="ECO:0000259" key="14">
    <source>
        <dbReference type="PROSITE" id="PS50026"/>
    </source>
</evidence>
<dbReference type="GO" id="GO:0030424">
    <property type="term" value="C:axon"/>
    <property type="evidence" value="ECO:0007669"/>
    <property type="project" value="Ensembl"/>
</dbReference>
<dbReference type="Gene3D" id="3.40.390.10">
    <property type="entry name" value="Collagenase (Catalytic Domain)"/>
    <property type="match status" value="1"/>
</dbReference>
<sequence length="791" mass="87890">TQNHLLPCQHAMDFSNGMFYDGNHTYLIEPEENYTSLEDFHFHSVYKSRLFEFPLDDLPSEFWQMNTTSQKFIVKPRHKRSKRQVHQISRKVEEETKYIELMIVNDHLMCKKHKLSVGHTNSYAKSVVNMADLIYKEQLNTRIVLVAMETWATDNKFTISENPLVTLREFMKYRRDFIREKSDAVHLFSYSRQGGPVGSQFQSSRSGAAYIGGICSLLKGGGVNEFGKPDLLAVTLAQSLGHNLGIFSDKRKLLTGECKCEDTWSGCIMGDTGYYLPSKFSKCDIEEYHEFLNNGGGACLFNKPSKLLDPPECGNGFVEDGEECDCGTTAECAIEGGGCCHTCTLTAGSQCSNGLCCRKCKFESKGVVCRDAVNDCDIPENCSGNSSQCSPNIHKMDGYSCDNKQGICFGGRCKTRDRQCKYIWGEKVTAADRYCYEKLNIEGTEKGNCGRSKDTWIQCNKQDVLCGYLLCSNISNVPRLGELDGEITSSVVQLGKSYNCSGGHVKLDEETDLGYVEDGTPCGPEMICFERRCLSTDSFNFSICPGTTDDKICSGHGVCSNEIKCVCDRFWVGDDCNTAYKDASIFDEEMAGKGVVSTNIIIGAIAGTILVLALVLGITGWGYKQIPQGDYVKKPGEADSFYSDMPPGVSTNSASSSKKRSNGLSHSWSERIPDTKHISDICENGRPRSNSWQGNIGGNRKKIRGKKYRPRSNSTETLSPAKSPSSSTGSIASSRKYPYPMPPLPDEEKKANRPSARWVLSTHQFFFMGAPASEHPWSWCLCHLLCLHFSF</sequence>
<comment type="caution">
    <text evidence="11">Lacks conserved residue(s) required for the propagation of feature annotation.</text>
</comment>
<evidence type="ECO:0000313" key="17">
    <source>
        <dbReference type="Ensembl" id="ENSCABP00000030684.1"/>
    </source>
</evidence>
<dbReference type="SMART" id="SM00608">
    <property type="entry name" value="ACR"/>
    <property type="match status" value="1"/>
</dbReference>
<dbReference type="Pfam" id="PF08516">
    <property type="entry name" value="ADAM_CR"/>
    <property type="match status" value="1"/>
</dbReference>
<dbReference type="Gene3D" id="2.10.25.10">
    <property type="entry name" value="Laminin"/>
    <property type="match status" value="1"/>
</dbReference>
<dbReference type="PRINTS" id="PR00289">
    <property type="entry name" value="DISINTEGRIN"/>
</dbReference>
<evidence type="ECO:0000259" key="15">
    <source>
        <dbReference type="PROSITE" id="PS50214"/>
    </source>
</evidence>
<dbReference type="CDD" id="cd04269">
    <property type="entry name" value="ZnMc_adamalysin_II_like"/>
    <property type="match status" value="1"/>
</dbReference>
<feature type="domain" description="EGF-like" evidence="14">
    <location>
        <begin position="540"/>
        <end position="577"/>
    </location>
</feature>
<gene>
    <name evidence="17" type="primary">ADAM22</name>
</gene>
<dbReference type="InterPro" id="IPR034027">
    <property type="entry name" value="Reprolysin_adamalysin"/>
</dbReference>
<accession>A0A8C0JD99</accession>
<dbReference type="GO" id="GO:0008344">
    <property type="term" value="P:adult locomotory behavior"/>
    <property type="evidence" value="ECO:0007669"/>
    <property type="project" value="Ensembl"/>
</dbReference>
<evidence type="ECO:0000256" key="10">
    <source>
        <dbReference type="PROSITE-ProRule" id="PRU00068"/>
    </source>
</evidence>
<feature type="region of interest" description="Disordered" evidence="12">
    <location>
        <begin position="642"/>
        <end position="752"/>
    </location>
</feature>
<dbReference type="GO" id="GO:0098839">
    <property type="term" value="C:postsynaptic density membrane"/>
    <property type="evidence" value="ECO:0007669"/>
    <property type="project" value="Ensembl"/>
</dbReference>
<dbReference type="Pfam" id="PF07974">
    <property type="entry name" value="EGF_2"/>
    <property type="match status" value="1"/>
</dbReference>
<name>A0A8C0JD99_CHEAB</name>
<dbReference type="PROSITE" id="PS50215">
    <property type="entry name" value="ADAM_MEPRO"/>
    <property type="match status" value="1"/>
</dbReference>
<dbReference type="FunFam" id="3.40.390.10:FF:000014">
    <property type="entry name" value="disintegrin and metalloproteinase domain-containing protein 11"/>
    <property type="match status" value="1"/>
</dbReference>
<feature type="transmembrane region" description="Helical" evidence="13">
    <location>
        <begin position="600"/>
        <end position="623"/>
    </location>
</feature>
<dbReference type="Proteomes" id="UP000694404">
    <property type="component" value="Unplaced"/>
</dbReference>
<dbReference type="InterPro" id="IPR006586">
    <property type="entry name" value="ADAM_Cys-rich"/>
</dbReference>
<dbReference type="PROSITE" id="PS00022">
    <property type="entry name" value="EGF_1"/>
    <property type="match status" value="1"/>
</dbReference>
<keyword evidence="6 13" id="KW-0472">Membrane</keyword>
<dbReference type="GO" id="GO:0006508">
    <property type="term" value="P:proteolysis"/>
    <property type="evidence" value="ECO:0007669"/>
    <property type="project" value="InterPro"/>
</dbReference>
<keyword evidence="8" id="KW-0325">Glycoprotein</keyword>
<evidence type="ECO:0000256" key="11">
    <source>
        <dbReference type="PROSITE-ProRule" id="PRU00076"/>
    </source>
</evidence>
<evidence type="ECO:0000256" key="1">
    <source>
        <dbReference type="ARBA" id="ARBA00022536"/>
    </source>
</evidence>
<dbReference type="Gene3D" id="4.10.70.10">
    <property type="entry name" value="Disintegrin domain"/>
    <property type="match status" value="1"/>
</dbReference>
<dbReference type="Pfam" id="PF01421">
    <property type="entry name" value="Reprolysin"/>
    <property type="match status" value="1"/>
</dbReference>
<feature type="compositionally biased region" description="Basic residues" evidence="12">
    <location>
        <begin position="699"/>
        <end position="710"/>
    </location>
</feature>
<dbReference type="PANTHER" id="PTHR11905:SF14">
    <property type="entry name" value="DISINTEGRIN AND METALLOPROTEINASE DOMAIN-CONTAINING PROTEIN 22"/>
    <property type="match status" value="1"/>
</dbReference>
<protein>
    <submittedName>
        <fullName evidence="17">ADAM metallopeptidase domain 22</fullName>
    </submittedName>
</protein>
<dbReference type="PROSITE" id="PS00427">
    <property type="entry name" value="DISINTEGRIN_1"/>
    <property type="match status" value="1"/>
</dbReference>
<keyword evidence="4" id="KW-0732">Signal</keyword>
<dbReference type="InterPro" id="IPR024079">
    <property type="entry name" value="MetalloPept_cat_dom_sf"/>
</dbReference>
<keyword evidence="2" id="KW-0165">Cleavage on pair of basic residues</keyword>
<keyword evidence="18" id="KW-1185">Reference proteome</keyword>
<feature type="disulfide bond" evidence="10">
    <location>
        <begin position="369"/>
        <end position="389"/>
    </location>
</feature>
<dbReference type="AlphaFoldDB" id="A0A8C0JD99"/>
<reference evidence="17" key="2">
    <citation type="submission" date="2025-09" db="UniProtKB">
        <authorList>
            <consortium name="Ensembl"/>
        </authorList>
    </citation>
    <scope>IDENTIFICATION</scope>
</reference>
<dbReference type="InterPro" id="IPR001762">
    <property type="entry name" value="Disintegrin_dom"/>
</dbReference>
<dbReference type="GeneTree" id="ENSGT00940000156889"/>
<reference evidence="17" key="1">
    <citation type="submission" date="2025-08" db="UniProtKB">
        <authorList>
            <consortium name="Ensembl"/>
        </authorList>
    </citation>
    <scope>IDENTIFICATION</scope>
</reference>
<evidence type="ECO:0000256" key="6">
    <source>
        <dbReference type="ARBA" id="ARBA00023136"/>
    </source>
</evidence>
<dbReference type="InterPro" id="IPR001590">
    <property type="entry name" value="Peptidase_M12B"/>
</dbReference>